<gene>
    <name evidence="2" type="ORF">GYMLUDRAFT_72750</name>
</gene>
<evidence type="ECO:0000313" key="3">
    <source>
        <dbReference type="Proteomes" id="UP000053593"/>
    </source>
</evidence>
<name>A0A0D0CT38_9AGAR</name>
<evidence type="ECO:0000256" key="1">
    <source>
        <dbReference type="SAM" id="MobiDB-lite"/>
    </source>
</evidence>
<dbReference type="EMBL" id="KN834767">
    <property type="protein sequence ID" value="KIK62532.1"/>
    <property type="molecule type" value="Genomic_DNA"/>
</dbReference>
<dbReference type="HOGENOM" id="CLU_2812622_0_0_1"/>
<reference evidence="2 3" key="1">
    <citation type="submission" date="2014-04" db="EMBL/GenBank/DDBJ databases">
        <title>Evolutionary Origins and Diversification of the Mycorrhizal Mutualists.</title>
        <authorList>
            <consortium name="DOE Joint Genome Institute"/>
            <consortium name="Mycorrhizal Genomics Consortium"/>
            <person name="Kohler A."/>
            <person name="Kuo A."/>
            <person name="Nagy L.G."/>
            <person name="Floudas D."/>
            <person name="Copeland A."/>
            <person name="Barry K.W."/>
            <person name="Cichocki N."/>
            <person name="Veneault-Fourrey C."/>
            <person name="LaButti K."/>
            <person name="Lindquist E.A."/>
            <person name="Lipzen A."/>
            <person name="Lundell T."/>
            <person name="Morin E."/>
            <person name="Murat C."/>
            <person name="Riley R."/>
            <person name="Ohm R."/>
            <person name="Sun H."/>
            <person name="Tunlid A."/>
            <person name="Henrissat B."/>
            <person name="Grigoriev I.V."/>
            <person name="Hibbett D.S."/>
            <person name="Martin F."/>
        </authorList>
    </citation>
    <scope>NUCLEOTIDE SEQUENCE [LARGE SCALE GENOMIC DNA]</scope>
    <source>
        <strain evidence="2 3">FD-317 M1</strain>
    </source>
</reference>
<feature type="compositionally biased region" description="Polar residues" evidence="1">
    <location>
        <begin position="42"/>
        <end position="55"/>
    </location>
</feature>
<protein>
    <submittedName>
        <fullName evidence="2">Uncharacterized protein</fullName>
    </submittedName>
</protein>
<keyword evidence="3" id="KW-1185">Reference proteome</keyword>
<sequence>MLSRLMQASRLIQDPEPTSRRTHKNLKCSNTTDGMHWPVNIPQRSHQPCTQSTCIASDIGSSRPESK</sequence>
<organism evidence="2 3">
    <name type="scientific">Collybiopsis luxurians FD-317 M1</name>
    <dbReference type="NCBI Taxonomy" id="944289"/>
    <lineage>
        <taxon>Eukaryota</taxon>
        <taxon>Fungi</taxon>
        <taxon>Dikarya</taxon>
        <taxon>Basidiomycota</taxon>
        <taxon>Agaricomycotina</taxon>
        <taxon>Agaricomycetes</taxon>
        <taxon>Agaricomycetidae</taxon>
        <taxon>Agaricales</taxon>
        <taxon>Marasmiineae</taxon>
        <taxon>Omphalotaceae</taxon>
        <taxon>Collybiopsis</taxon>
        <taxon>Collybiopsis luxurians</taxon>
    </lineage>
</organism>
<accession>A0A0D0CT38</accession>
<proteinExistence type="predicted"/>
<evidence type="ECO:0000313" key="2">
    <source>
        <dbReference type="EMBL" id="KIK62532.1"/>
    </source>
</evidence>
<dbReference type="Proteomes" id="UP000053593">
    <property type="component" value="Unassembled WGS sequence"/>
</dbReference>
<feature type="region of interest" description="Disordered" evidence="1">
    <location>
        <begin position="1"/>
        <end position="67"/>
    </location>
</feature>
<dbReference type="AlphaFoldDB" id="A0A0D0CT38"/>